<evidence type="ECO:0000256" key="3">
    <source>
        <dbReference type="SAM" id="SignalP"/>
    </source>
</evidence>
<dbReference type="Proteomes" id="UP000011185">
    <property type="component" value="Unassembled WGS sequence"/>
</dbReference>
<feature type="chain" id="PRO_5003979279" description="Variable surface protein" evidence="3">
    <location>
        <begin position="19"/>
        <end position="389"/>
    </location>
</feature>
<proteinExistence type="predicted"/>
<keyword evidence="3" id="KW-0732">Signal</keyword>
<keyword evidence="2" id="KW-0812">Transmembrane</keyword>
<reference evidence="4 5" key="1">
    <citation type="journal article" date="2012" name="PLoS Pathog.">
        <title>The genome of the obligate intracellular parasite Trachipleistophora hominis: new insights into microsporidian genome dynamics and reductive evolution.</title>
        <authorList>
            <person name="Heinz E."/>
            <person name="Williams T.A."/>
            <person name="Nakjang S."/>
            <person name="Noel C.J."/>
            <person name="Swan D.C."/>
            <person name="Goldberg A.V."/>
            <person name="Harris S.R."/>
            <person name="Weinmaier T."/>
            <person name="Markert S."/>
            <person name="Becher D."/>
            <person name="Bernhardt J."/>
            <person name="Dagan T."/>
            <person name="Hacker C."/>
            <person name="Lucocq J.M."/>
            <person name="Schweder T."/>
            <person name="Rattei T."/>
            <person name="Hall N."/>
            <person name="Hirt R.P."/>
            <person name="Embley T.M."/>
        </authorList>
    </citation>
    <scope>NUCLEOTIDE SEQUENCE [LARGE SCALE GENOMIC DNA]</scope>
</reference>
<feature type="compositionally biased region" description="Basic and acidic residues" evidence="1">
    <location>
        <begin position="35"/>
        <end position="58"/>
    </location>
</feature>
<feature type="region of interest" description="Disordered" evidence="1">
    <location>
        <begin position="124"/>
        <end position="149"/>
    </location>
</feature>
<feature type="transmembrane region" description="Helical" evidence="2">
    <location>
        <begin position="220"/>
        <end position="240"/>
    </location>
</feature>
<keyword evidence="2" id="KW-1133">Transmembrane helix</keyword>
<gene>
    <name evidence="4" type="ORF">THOM_0577</name>
</gene>
<feature type="region of interest" description="Disordered" evidence="1">
    <location>
        <begin position="35"/>
        <end position="66"/>
    </location>
</feature>
<feature type="compositionally biased region" description="Basic and acidic residues" evidence="1">
    <location>
        <begin position="132"/>
        <end position="145"/>
    </location>
</feature>
<accession>L7JZF3</accession>
<organism evidence="4 5">
    <name type="scientific">Trachipleistophora hominis</name>
    <name type="common">Microsporidian parasite</name>
    <dbReference type="NCBI Taxonomy" id="72359"/>
    <lineage>
        <taxon>Eukaryota</taxon>
        <taxon>Fungi</taxon>
        <taxon>Fungi incertae sedis</taxon>
        <taxon>Microsporidia</taxon>
        <taxon>Pleistophoridae</taxon>
        <taxon>Trachipleistophora</taxon>
    </lineage>
</organism>
<keyword evidence="2" id="KW-0472">Membrane</keyword>
<dbReference type="VEuPathDB" id="MicrosporidiaDB:THOM_0577"/>
<dbReference type="EMBL" id="JH993847">
    <property type="protein sequence ID" value="ELQ76431.1"/>
    <property type="molecule type" value="Genomic_DNA"/>
</dbReference>
<dbReference type="HOGENOM" id="CLU_710154_0_0_1"/>
<protein>
    <recommendedName>
        <fullName evidence="6">Variable surface protein</fullName>
    </recommendedName>
</protein>
<evidence type="ECO:0000313" key="5">
    <source>
        <dbReference type="Proteomes" id="UP000011185"/>
    </source>
</evidence>
<evidence type="ECO:0000256" key="1">
    <source>
        <dbReference type="SAM" id="MobiDB-lite"/>
    </source>
</evidence>
<feature type="transmembrane region" description="Helical" evidence="2">
    <location>
        <begin position="362"/>
        <end position="388"/>
    </location>
</feature>
<name>L7JZF3_TRAHO</name>
<evidence type="ECO:0000256" key="2">
    <source>
        <dbReference type="SAM" id="Phobius"/>
    </source>
</evidence>
<keyword evidence="5" id="KW-1185">Reference proteome</keyword>
<sequence>MSLIFAFTILAIIERMNQMRIINTVKCGERKSLVDHDTQDKDSLTNYGNDDRHNKHSDAVTGIRPRKGKNGVIQNVGYDVVAGAASSSEVESCADSAAFESTSENLTGKSLDNESADTFGPDTCGCSSAEDTQSKLHADNENEEKKDDEEPIGFVNSLAGLTDLGYKTFIFYIKSGLNKIFAYETWMPAKNKQECVELFNNVYANISACREVLLKKFRDAVQYVLITSLQIIFILIRSVFKLIYVTEKRNGGDDGSGDDYFPKACTCKAYIEHEKLANAYYFPFRDKRRSLKLSFDHTIYDRFERNFDSERVNFLKYYLSIRDVIDGKVKHCEYHSKRNNNGKTCFNGNGAKRSLSGRTRMILVKTSILAVVMLFLVTLTVTVCYFWAK</sequence>
<evidence type="ECO:0000313" key="4">
    <source>
        <dbReference type="EMBL" id="ELQ76431.1"/>
    </source>
</evidence>
<evidence type="ECO:0008006" key="6">
    <source>
        <dbReference type="Google" id="ProtNLM"/>
    </source>
</evidence>
<dbReference type="AlphaFoldDB" id="L7JZF3"/>
<dbReference type="InParanoid" id="L7JZF3"/>
<feature type="signal peptide" evidence="3">
    <location>
        <begin position="1"/>
        <end position="18"/>
    </location>
</feature>